<name>A0ACC1IIU3_9FUNG</name>
<evidence type="ECO:0000313" key="2">
    <source>
        <dbReference type="Proteomes" id="UP001150581"/>
    </source>
</evidence>
<organism evidence="1 2">
    <name type="scientific">Kickxella alabastrina</name>
    <dbReference type="NCBI Taxonomy" id="61397"/>
    <lineage>
        <taxon>Eukaryota</taxon>
        <taxon>Fungi</taxon>
        <taxon>Fungi incertae sedis</taxon>
        <taxon>Zoopagomycota</taxon>
        <taxon>Kickxellomycotina</taxon>
        <taxon>Kickxellomycetes</taxon>
        <taxon>Kickxellales</taxon>
        <taxon>Kickxellaceae</taxon>
        <taxon>Kickxella</taxon>
    </lineage>
</organism>
<dbReference type="EMBL" id="JANBPG010000726">
    <property type="protein sequence ID" value="KAJ1894187.1"/>
    <property type="molecule type" value="Genomic_DNA"/>
</dbReference>
<dbReference type="Proteomes" id="UP001150581">
    <property type="component" value="Unassembled WGS sequence"/>
</dbReference>
<proteinExistence type="predicted"/>
<reference evidence="1" key="1">
    <citation type="submission" date="2022-07" db="EMBL/GenBank/DDBJ databases">
        <title>Phylogenomic reconstructions and comparative analyses of Kickxellomycotina fungi.</title>
        <authorList>
            <person name="Reynolds N.K."/>
            <person name="Stajich J.E."/>
            <person name="Barry K."/>
            <person name="Grigoriev I.V."/>
            <person name="Crous P."/>
            <person name="Smith M.E."/>
        </authorList>
    </citation>
    <scope>NUCLEOTIDE SEQUENCE</scope>
    <source>
        <strain evidence="1">Benny 63K</strain>
    </source>
</reference>
<sequence length="815" mass="88058">MVSPQLVPDNNMAVFDDITIAPTSCRRHRRNSDAFLEKASKHACLDEQGNNDIDNTSSCDEDRILSSSSSRSSSSERLVTPSSHRRSHHHPTLSQSSDILMHRTFTNLESTLDPRYPSTLCRMKSMHNNSSTAAAGRALRETIRGNTHKEPMSSVKALGLFNTVFRTAHQYQGFEGESIKISEEGEDHDPSCKLCVSEAMVVAHMTVAEGMGHGIGRGGLRMNLGAGRNAVYVAPCERHFECPLDRKGKYLIHTNRPKIMTDLSKIEFGICVDGWQRVAFKTVNDAALAQRELLLHERLRNGSGGGHLVRMLDAFTDNSGKHVMVFPRMCAAQLFGRSLGETAMLARQVFVALEELHALGIAHMDITPTNLMSDSKDTTHIEVIDLGLACDLVAEGSLPSRGTCGFVAPEVLVGGAMDLRADVYSAGVVLGMMLQRLLPTVALRLLGGPLVRSDTTDSLVVQLDELLDAYGYVPPPADYVECNTPCVRTRQQQHRSQSRSGRQNRCSRGYSDDEAAAFAAAFAGPTAYSGYGYGSSDDDDDDGASGGGSCGSAHLLPGLPGIRSRSTERYAEHAPEHCVRRPGSVPVSVLHAADLLRWTLQLEAHCRPTAAQALGHPFLAAVCAPRTSLSSSSRSRRNTVLPVHVDSGYLSGLTHEQSPSRQVRGYSVAAAARVRSSYLGGSVPPVAIPVAAMSPSRSPSRSPQQLEPMNSSLEPIFLDLESIAALPFFKDTALGDVATWESEMYARLAPATHCDSRRMNVDPTAGARSGGYGPYVFADAAHNSAGGGCSDDDDNDYLASFYAPSSYSDLSSYYY</sequence>
<evidence type="ECO:0000313" key="1">
    <source>
        <dbReference type="EMBL" id="KAJ1894187.1"/>
    </source>
</evidence>
<protein>
    <submittedName>
        <fullName evidence="1">Uncharacterized protein</fullName>
    </submittedName>
</protein>
<gene>
    <name evidence="1" type="ORF">LPJ66_005336</name>
</gene>
<comment type="caution">
    <text evidence="1">The sequence shown here is derived from an EMBL/GenBank/DDBJ whole genome shotgun (WGS) entry which is preliminary data.</text>
</comment>
<accession>A0ACC1IIU3</accession>
<keyword evidence="2" id="KW-1185">Reference proteome</keyword>